<feature type="transmembrane region" description="Helical" evidence="7">
    <location>
        <begin position="128"/>
        <end position="148"/>
    </location>
</feature>
<evidence type="ECO:0000256" key="7">
    <source>
        <dbReference type="RuleBase" id="RU363032"/>
    </source>
</evidence>
<keyword evidence="5 7" id="KW-1133">Transmembrane helix</keyword>
<evidence type="ECO:0000256" key="2">
    <source>
        <dbReference type="ARBA" id="ARBA00022448"/>
    </source>
</evidence>
<comment type="subcellular location">
    <subcellularLocation>
        <location evidence="1 7">Cell membrane</location>
        <topology evidence="1 7">Multi-pass membrane protein</topology>
    </subcellularLocation>
</comment>
<dbReference type="Pfam" id="PF00528">
    <property type="entry name" value="BPD_transp_1"/>
    <property type="match status" value="1"/>
</dbReference>
<accession>A0ABW4JKA7</accession>
<keyword evidence="6 7" id="KW-0472">Membrane</keyword>
<reference evidence="10" key="1">
    <citation type="journal article" date="2019" name="Int. J. Syst. Evol. Microbiol.">
        <title>The Global Catalogue of Microorganisms (GCM) 10K type strain sequencing project: providing services to taxonomists for standard genome sequencing and annotation.</title>
        <authorList>
            <consortium name="The Broad Institute Genomics Platform"/>
            <consortium name="The Broad Institute Genome Sequencing Center for Infectious Disease"/>
            <person name="Wu L."/>
            <person name="Ma J."/>
        </authorList>
    </citation>
    <scope>NUCLEOTIDE SEQUENCE [LARGE SCALE GENOMIC DNA]</scope>
    <source>
        <strain evidence="10">CGMCC 1.12286</strain>
    </source>
</reference>
<evidence type="ECO:0000313" key="9">
    <source>
        <dbReference type="EMBL" id="MFD1676841.1"/>
    </source>
</evidence>
<evidence type="ECO:0000256" key="5">
    <source>
        <dbReference type="ARBA" id="ARBA00022989"/>
    </source>
</evidence>
<evidence type="ECO:0000256" key="3">
    <source>
        <dbReference type="ARBA" id="ARBA00022475"/>
    </source>
</evidence>
<dbReference type="EMBL" id="JBHUCX010000079">
    <property type="protein sequence ID" value="MFD1676841.1"/>
    <property type="molecule type" value="Genomic_DNA"/>
</dbReference>
<keyword evidence="2 7" id="KW-0813">Transport</keyword>
<evidence type="ECO:0000256" key="6">
    <source>
        <dbReference type="ARBA" id="ARBA00023136"/>
    </source>
</evidence>
<keyword evidence="10" id="KW-1185">Reference proteome</keyword>
<feature type="domain" description="ABC transmembrane type-1" evidence="8">
    <location>
        <begin position="88"/>
        <end position="303"/>
    </location>
</feature>
<keyword evidence="3" id="KW-1003">Cell membrane</keyword>
<evidence type="ECO:0000256" key="4">
    <source>
        <dbReference type="ARBA" id="ARBA00022692"/>
    </source>
</evidence>
<evidence type="ECO:0000256" key="1">
    <source>
        <dbReference type="ARBA" id="ARBA00004651"/>
    </source>
</evidence>
<feature type="transmembrane region" description="Helical" evidence="7">
    <location>
        <begin position="282"/>
        <end position="302"/>
    </location>
</feature>
<dbReference type="RefSeq" id="WP_377944751.1">
    <property type="nucleotide sequence ID" value="NZ_JBHUCX010000079.1"/>
</dbReference>
<dbReference type="CDD" id="cd06261">
    <property type="entry name" value="TM_PBP2"/>
    <property type="match status" value="1"/>
</dbReference>
<dbReference type="SUPFAM" id="SSF161098">
    <property type="entry name" value="MetI-like"/>
    <property type="match status" value="1"/>
</dbReference>
<name>A0ABW4JKA7_9BACL</name>
<protein>
    <submittedName>
        <fullName evidence="9">Carbohydrate ABC transporter permease</fullName>
    </submittedName>
</protein>
<evidence type="ECO:0000313" key="10">
    <source>
        <dbReference type="Proteomes" id="UP001597079"/>
    </source>
</evidence>
<keyword evidence="4 7" id="KW-0812">Transmembrane</keyword>
<gene>
    <name evidence="9" type="ORF">ACFSB2_19385</name>
</gene>
<dbReference type="Gene3D" id="1.10.3720.10">
    <property type="entry name" value="MetI-like"/>
    <property type="match status" value="1"/>
</dbReference>
<dbReference type="PANTHER" id="PTHR30193">
    <property type="entry name" value="ABC TRANSPORTER PERMEASE PROTEIN"/>
    <property type="match status" value="1"/>
</dbReference>
<dbReference type="Proteomes" id="UP001597079">
    <property type="component" value="Unassembled WGS sequence"/>
</dbReference>
<feature type="transmembrane region" description="Helical" evidence="7">
    <location>
        <begin position="29"/>
        <end position="48"/>
    </location>
</feature>
<dbReference type="PROSITE" id="PS50928">
    <property type="entry name" value="ABC_TM1"/>
    <property type="match status" value="1"/>
</dbReference>
<organism evidence="9 10">
    <name type="scientific">Alicyclobacillus fodiniaquatilis</name>
    <dbReference type="NCBI Taxonomy" id="1661150"/>
    <lineage>
        <taxon>Bacteria</taxon>
        <taxon>Bacillati</taxon>
        <taxon>Bacillota</taxon>
        <taxon>Bacilli</taxon>
        <taxon>Bacillales</taxon>
        <taxon>Alicyclobacillaceae</taxon>
        <taxon>Alicyclobacillus</taxon>
    </lineage>
</organism>
<comment type="similarity">
    <text evidence="7">Belongs to the binding-protein-dependent transport system permease family.</text>
</comment>
<proteinExistence type="inferred from homology"/>
<dbReference type="InterPro" id="IPR035906">
    <property type="entry name" value="MetI-like_sf"/>
</dbReference>
<dbReference type="InterPro" id="IPR000515">
    <property type="entry name" value="MetI-like"/>
</dbReference>
<feature type="transmembrane region" description="Helical" evidence="7">
    <location>
        <begin position="91"/>
        <end position="116"/>
    </location>
</feature>
<evidence type="ECO:0000259" key="8">
    <source>
        <dbReference type="PROSITE" id="PS50928"/>
    </source>
</evidence>
<feature type="transmembrane region" description="Helical" evidence="7">
    <location>
        <begin position="177"/>
        <end position="198"/>
    </location>
</feature>
<sequence>MPDGSVSISANHAKTALATRRQRKFKKAMTGYLFLVPTFAFIASFSYYPAIRALVGAFTQWDGFNPPKWIGFSNFVHLFHDQVFIGSLWHILVWSLIGIPLAIIPPFIGASLIFHLKSLRMQYLYRTLFVLTMVLPPVVSVLIWQYFYGHDGIINILLNDIGLGRLRHDWIANPDSALWAVILRGLPWISPFNLLIFYSGLQAISNELFDAASVDGATSWKRVLKIEIPMVMPQVKLLFILSIVGVSQEITTPLLMTGGGPGTSTTTPVLYMYQTSIQYDQYGYGMSIAFIIFVAVMILAIVNMKYFQSGQEEDV</sequence>
<comment type="caution">
    <text evidence="9">The sequence shown here is derived from an EMBL/GenBank/DDBJ whole genome shotgun (WGS) entry which is preliminary data.</text>
</comment>
<dbReference type="PANTHER" id="PTHR30193:SF37">
    <property type="entry name" value="INNER MEMBRANE ABC TRANSPORTER PERMEASE PROTEIN YCJO"/>
    <property type="match status" value="1"/>
</dbReference>
<dbReference type="InterPro" id="IPR051393">
    <property type="entry name" value="ABC_transporter_permease"/>
</dbReference>